<dbReference type="AlphaFoldDB" id="A0AAD5DGE2"/>
<feature type="compositionally biased region" description="Low complexity" evidence="1">
    <location>
        <begin position="433"/>
        <end position="442"/>
    </location>
</feature>
<dbReference type="InterPro" id="IPR019410">
    <property type="entry name" value="Methyltransf_16"/>
</dbReference>
<comment type="caution">
    <text evidence="2">The sequence shown here is derived from an EMBL/GenBank/DDBJ whole genome shotgun (WGS) entry which is preliminary data.</text>
</comment>
<dbReference type="InterPro" id="IPR029063">
    <property type="entry name" value="SAM-dependent_MTases_sf"/>
</dbReference>
<dbReference type="PANTHER" id="PTHR14614:SF130">
    <property type="entry name" value="PROTEIN-LYSINE N-METHYLTRANSFERASE EEF2KMT"/>
    <property type="match status" value="1"/>
</dbReference>
<feature type="region of interest" description="Disordered" evidence="1">
    <location>
        <begin position="367"/>
        <end position="392"/>
    </location>
</feature>
<dbReference type="PANTHER" id="PTHR14614">
    <property type="entry name" value="HEPATOCELLULAR CARCINOMA-ASSOCIATED ANTIGEN"/>
    <property type="match status" value="1"/>
</dbReference>
<evidence type="ECO:0000313" key="2">
    <source>
        <dbReference type="EMBL" id="KAI7837557.1"/>
    </source>
</evidence>
<evidence type="ECO:0000313" key="3">
    <source>
        <dbReference type="Proteomes" id="UP001205105"/>
    </source>
</evidence>
<organism evidence="2 3">
    <name type="scientific">Chlorella ohadii</name>
    <dbReference type="NCBI Taxonomy" id="2649997"/>
    <lineage>
        <taxon>Eukaryota</taxon>
        <taxon>Viridiplantae</taxon>
        <taxon>Chlorophyta</taxon>
        <taxon>core chlorophytes</taxon>
        <taxon>Trebouxiophyceae</taxon>
        <taxon>Chlorellales</taxon>
        <taxon>Chlorellaceae</taxon>
        <taxon>Chlorella clade</taxon>
        <taxon>Chlorella</taxon>
    </lineage>
</organism>
<feature type="region of interest" description="Disordered" evidence="1">
    <location>
        <begin position="426"/>
        <end position="461"/>
    </location>
</feature>
<keyword evidence="3" id="KW-1185">Reference proteome</keyword>
<dbReference type="Gene3D" id="3.40.50.150">
    <property type="entry name" value="Vaccinia Virus protein VP39"/>
    <property type="match status" value="1"/>
</dbReference>
<sequence length="507" mass="52549">MQRPLLDEQGLLSIDAGQAALLDLLQPAAPLLPPDAEHRRRVLRAVVLAAEADGQEVDERLMQLLSDCLLAQPPTDGDAANSGGCSTDSSLAQALLPPPPQPGWCYKLWSYGPVGEAPAASLAAVASLERAVAAQRQAWLAKHKHDLQQGQRQQLGALPACPPAATGDGSHGLLALHVSLNLLEGGTGCHEWEAGFFLAEWVLNNAALIAGRACLEIGCGAGMVGVALHRAGAAHVLCTDGDSQTVVNCRFNLQLNGVPLANSTCSCGDSTCGRTGHGGSSSSSSSSEGMGRHPRHATAECRQLCWEDGWPGTLGADEELQQVPTVVLGADLLYDPTVIPTLLSLLKQVLTAAAAAATAAAAGSCSGEQQGQQQGQDRRQQEDAQQAQQQQQQPAAYLATTLRNEATLHQFLAAVEADPSICMQQLAGPPVPDASGGSSSAAMLGSQEKGDEPPAGKAHAAADVAALSAAGGPDGNGTIRWQHVPELDAARERIFLHRISLAARHTC</sequence>
<dbReference type="Pfam" id="PF10294">
    <property type="entry name" value="Methyltransf_16"/>
    <property type="match status" value="1"/>
</dbReference>
<feature type="compositionally biased region" description="Low complexity" evidence="1">
    <location>
        <begin position="383"/>
        <end position="392"/>
    </location>
</feature>
<proteinExistence type="predicted"/>
<accession>A0AAD5DGE2</accession>
<dbReference type="SUPFAM" id="SSF53335">
    <property type="entry name" value="S-adenosyl-L-methionine-dependent methyltransferases"/>
    <property type="match status" value="1"/>
</dbReference>
<gene>
    <name evidence="2" type="ORF">COHA_008572</name>
</gene>
<dbReference type="Proteomes" id="UP001205105">
    <property type="component" value="Unassembled WGS sequence"/>
</dbReference>
<evidence type="ECO:0000256" key="1">
    <source>
        <dbReference type="SAM" id="MobiDB-lite"/>
    </source>
</evidence>
<dbReference type="EMBL" id="JADXDR010000148">
    <property type="protein sequence ID" value="KAI7837557.1"/>
    <property type="molecule type" value="Genomic_DNA"/>
</dbReference>
<reference evidence="2" key="1">
    <citation type="submission" date="2020-11" db="EMBL/GenBank/DDBJ databases">
        <title>Chlorella ohadii genome sequencing and assembly.</title>
        <authorList>
            <person name="Murik O."/>
            <person name="Treves H."/>
            <person name="Kedem I."/>
            <person name="Shotland Y."/>
            <person name="Kaplan A."/>
        </authorList>
    </citation>
    <scope>NUCLEOTIDE SEQUENCE</scope>
    <source>
        <strain evidence="2">1</strain>
    </source>
</reference>
<name>A0AAD5DGE2_9CHLO</name>
<protein>
    <submittedName>
        <fullName evidence="2">Uncharacterized protein</fullName>
    </submittedName>
</protein>